<accession>A0AAN9FVI2</accession>
<proteinExistence type="predicted"/>
<keyword evidence="2" id="KW-0479">Metal-binding</keyword>
<dbReference type="Proteomes" id="UP001374579">
    <property type="component" value="Unassembled WGS sequence"/>
</dbReference>
<evidence type="ECO:0000313" key="4">
    <source>
        <dbReference type="EMBL" id="KAK7087393.1"/>
    </source>
</evidence>
<evidence type="ECO:0000313" key="5">
    <source>
        <dbReference type="Proteomes" id="UP001374579"/>
    </source>
</evidence>
<dbReference type="EMBL" id="JBAMIC010004070">
    <property type="protein sequence ID" value="KAK7087393.1"/>
    <property type="molecule type" value="Genomic_DNA"/>
</dbReference>
<dbReference type="InterPro" id="IPR027806">
    <property type="entry name" value="HARBI1_dom"/>
</dbReference>
<protein>
    <recommendedName>
        <fullName evidence="3">DDE Tnp4 domain-containing protein</fullName>
    </recommendedName>
</protein>
<evidence type="ECO:0000256" key="1">
    <source>
        <dbReference type="ARBA" id="ARBA00001968"/>
    </source>
</evidence>
<evidence type="ECO:0000259" key="3">
    <source>
        <dbReference type="Pfam" id="PF13359"/>
    </source>
</evidence>
<comment type="caution">
    <text evidence="4">The sequence shown here is derived from an EMBL/GenBank/DDBJ whole genome shotgun (WGS) entry which is preliminary data.</text>
</comment>
<dbReference type="GO" id="GO:0046872">
    <property type="term" value="F:metal ion binding"/>
    <property type="evidence" value="ECO:0007669"/>
    <property type="project" value="UniProtKB-KW"/>
</dbReference>
<comment type="cofactor">
    <cofactor evidence="1">
        <name>a divalent metal cation</name>
        <dbReference type="ChEBI" id="CHEBI:60240"/>
    </cofactor>
</comment>
<dbReference type="Pfam" id="PF13359">
    <property type="entry name" value="DDE_Tnp_4"/>
    <property type="match status" value="1"/>
</dbReference>
<gene>
    <name evidence="4" type="ORF">V1264_021453</name>
</gene>
<sequence length="137" mass="15569">MVDSNYKFLNFKVGCEGRVGDATIWNNSPLKQLMETGQLRTQPRQATLDRNVEVPSVVVCDSAFALSQFLMKPYPDRHITREQRVFKYCISRARRKVDNAFGIPASPFGVYQTAMKMSLQQKAKVIVLATLALHNFL</sequence>
<dbReference type="AlphaFoldDB" id="A0AAN9FVI2"/>
<evidence type="ECO:0000256" key="2">
    <source>
        <dbReference type="ARBA" id="ARBA00022723"/>
    </source>
</evidence>
<keyword evidence="5" id="KW-1185">Reference proteome</keyword>
<name>A0AAN9FVI2_9CAEN</name>
<feature type="domain" description="DDE Tnp4" evidence="3">
    <location>
        <begin position="2"/>
        <end position="135"/>
    </location>
</feature>
<reference evidence="4 5" key="1">
    <citation type="submission" date="2024-02" db="EMBL/GenBank/DDBJ databases">
        <title>Chromosome-scale genome assembly of the rough periwinkle Littorina saxatilis.</title>
        <authorList>
            <person name="De Jode A."/>
            <person name="Faria R."/>
            <person name="Formenti G."/>
            <person name="Sims Y."/>
            <person name="Smith T.P."/>
            <person name="Tracey A."/>
            <person name="Wood J.M.D."/>
            <person name="Zagrodzka Z.B."/>
            <person name="Johannesson K."/>
            <person name="Butlin R.K."/>
            <person name="Leder E.H."/>
        </authorList>
    </citation>
    <scope>NUCLEOTIDE SEQUENCE [LARGE SCALE GENOMIC DNA]</scope>
    <source>
        <strain evidence="4">Snail1</strain>
        <tissue evidence="4">Muscle</tissue>
    </source>
</reference>
<organism evidence="4 5">
    <name type="scientific">Littorina saxatilis</name>
    <dbReference type="NCBI Taxonomy" id="31220"/>
    <lineage>
        <taxon>Eukaryota</taxon>
        <taxon>Metazoa</taxon>
        <taxon>Spiralia</taxon>
        <taxon>Lophotrochozoa</taxon>
        <taxon>Mollusca</taxon>
        <taxon>Gastropoda</taxon>
        <taxon>Caenogastropoda</taxon>
        <taxon>Littorinimorpha</taxon>
        <taxon>Littorinoidea</taxon>
        <taxon>Littorinidae</taxon>
        <taxon>Littorina</taxon>
    </lineage>
</organism>